<reference evidence="3 4" key="1">
    <citation type="submission" date="2015-01" db="EMBL/GenBank/DDBJ databases">
        <title>The Genome Sequence of Exophiala oligosperma CBS72588.</title>
        <authorList>
            <consortium name="The Broad Institute Genomics Platform"/>
            <person name="Cuomo C."/>
            <person name="de Hoog S."/>
            <person name="Gorbushina A."/>
            <person name="Stielow B."/>
            <person name="Teixiera M."/>
            <person name="Abouelleil A."/>
            <person name="Chapman S.B."/>
            <person name="Priest M."/>
            <person name="Young S.K."/>
            <person name="Wortman J."/>
            <person name="Nusbaum C."/>
            <person name="Birren B."/>
        </authorList>
    </citation>
    <scope>NUCLEOTIDE SEQUENCE [LARGE SCALE GENOMIC DNA]</scope>
    <source>
        <strain evidence="3 4">CBS 72588</strain>
    </source>
</reference>
<dbReference type="PANTHER" id="PTHR28027:SF2">
    <property type="entry name" value="TRANSCRIPTIONAL REGULATOR MIT1"/>
    <property type="match status" value="1"/>
</dbReference>
<evidence type="ECO:0000256" key="1">
    <source>
        <dbReference type="ARBA" id="ARBA00008359"/>
    </source>
</evidence>
<comment type="similarity">
    <text evidence="1">Belongs to the MIT1/WOR1 family.</text>
</comment>
<dbReference type="OrthoDB" id="5572844at2759"/>
<feature type="region of interest" description="Disordered" evidence="2">
    <location>
        <begin position="188"/>
        <end position="210"/>
    </location>
</feature>
<evidence type="ECO:0000313" key="3">
    <source>
        <dbReference type="EMBL" id="KIW36623.1"/>
    </source>
</evidence>
<dbReference type="VEuPathDB" id="FungiDB:PV06_11136"/>
<accession>A0A0D2D034</accession>
<dbReference type="InterPro" id="IPR018608">
    <property type="entry name" value="Gti1/Pac2"/>
</dbReference>
<dbReference type="GO" id="GO:0003677">
    <property type="term" value="F:DNA binding"/>
    <property type="evidence" value="ECO:0007669"/>
    <property type="project" value="TreeGrafter"/>
</dbReference>
<organism evidence="3 4">
    <name type="scientific">Exophiala oligosperma</name>
    <dbReference type="NCBI Taxonomy" id="215243"/>
    <lineage>
        <taxon>Eukaryota</taxon>
        <taxon>Fungi</taxon>
        <taxon>Dikarya</taxon>
        <taxon>Ascomycota</taxon>
        <taxon>Pezizomycotina</taxon>
        <taxon>Eurotiomycetes</taxon>
        <taxon>Chaetothyriomycetidae</taxon>
        <taxon>Chaetothyriales</taxon>
        <taxon>Herpotrichiellaceae</taxon>
        <taxon>Exophiala</taxon>
    </lineage>
</organism>
<gene>
    <name evidence="3" type="ORF">PV06_11136</name>
</gene>
<protein>
    <recommendedName>
        <fullName evidence="5">Gti1/Pac2 family-domain-containing protein</fullName>
    </recommendedName>
</protein>
<keyword evidence="4" id="KW-1185">Reference proteome</keyword>
<sequence length="279" mass="31159">MQPDHDLQASYFGFVETRDDATMLIQACRRGSLRCIARRIIFSARPTVELSGQVFIYEEKASGIRRWTDGRRWTPSRVSGEFLIYGERPQSPNQAHTAETAVQPVPVGDGSQNLRHRLYGPLARSFHFRPESLVKKTISVKDSGDSDSIWHLVSYYRPVDVLGGQLTTPSTIQGFIPQPWHLATNWTPHGNSADGHPESESSMFQSTGPSDYWQSTRHDVRAFWAMSTNSGHDHANASQEPLPNPGSADSGTMPWSTDVQFDPNPSEYGMGIPGNVLMW</sequence>
<dbReference type="AlphaFoldDB" id="A0A0D2D034"/>
<dbReference type="HOGENOM" id="CLU_1102800_0_0_1"/>
<dbReference type="Pfam" id="PF09729">
    <property type="entry name" value="Gti1_Pac2"/>
    <property type="match status" value="1"/>
</dbReference>
<feature type="compositionally biased region" description="Polar residues" evidence="2">
    <location>
        <begin position="200"/>
        <end position="210"/>
    </location>
</feature>
<evidence type="ECO:0000313" key="4">
    <source>
        <dbReference type="Proteomes" id="UP000053342"/>
    </source>
</evidence>
<proteinExistence type="inferred from homology"/>
<dbReference type="EMBL" id="KN847351">
    <property type="protein sequence ID" value="KIW36623.1"/>
    <property type="molecule type" value="Genomic_DNA"/>
</dbReference>
<dbReference type="Proteomes" id="UP000053342">
    <property type="component" value="Unassembled WGS sequence"/>
</dbReference>
<dbReference type="GeneID" id="27363210"/>
<dbReference type="RefSeq" id="XP_016256839.1">
    <property type="nucleotide sequence ID" value="XM_016412763.1"/>
</dbReference>
<name>A0A0D2D034_9EURO</name>
<feature type="region of interest" description="Disordered" evidence="2">
    <location>
        <begin position="231"/>
        <end position="254"/>
    </location>
</feature>
<dbReference type="PANTHER" id="PTHR28027">
    <property type="entry name" value="TRANSCRIPTIONAL REGULATOR MIT1"/>
    <property type="match status" value="1"/>
</dbReference>
<evidence type="ECO:0008006" key="5">
    <source>
        <dbReference type="Google" id="ProtNLM"/>
    </source>
</evidence>
<evidence type="ECO:0000256" key="2">
    <source>
        <dbReference type="SAM" id="MobiDB-lite"/>
    </source>
</evidence>